<evidence type="ECO:0000256" key="1">
    <source>
        <dbReference type="SAM" id="Coils"/>
    </source>
</evidence>
<dbReference type="GO" id="GO:0006952">
    <property type="term" value="P:defense response"/>
    <property type="evidence" value="ECO:0007669"/>
    <property type="project" value="InterPro"/>
</dbReference>
<dbReference type="PROSITE" id="PS50104">
    <property type="entry name" value="TIR"/>
    <property type="match status" value="1"/>
</dbReference>
<reference evidence="3" key="1">
    <citation type="journal article" date="2019" name="Toxins">
        <title>Detection of Abrin-Like and Prepropulchellin-Like Toxin Genes and Transcripts Using Whole Genome Sequencing and Full-Length Transcript Sequencing of Abrus precatorius.</title>
        <authorList>
            <person name="Hovde B.T."/>
            <person name="Daligault H.E."/>
            <person name="Hanschen E.R."/>
            <person name="Kunde Y.A."/>
            <person name="Johnson M.B."/>
            <person name="Starkenburg S.R."/>
            <person name="Johnson S.L."/>
        </authorList>
    </citation>
    <scope>NUCLEOTIDE SEQUENCE [LARGE SCALE GENOMIC DNA]</scope>
</reference>
<evidence type="ECO:0000313" key="3">
    <source>
        <dbReference type="Proteomes" id="UP000694853"/>
    </source>
</evidence>
<evidence type="ECO:0000313" key="4">
    <source>
        <dbReference type="RefSeq" id="XP_027343022.1"/>
    </source>
</evidence>
<dbReference type="Pfam" id="PF00931">
    <property type="entry name" value="NB-ARC"/>
    <property type="match status" value="1"/>
</dbReference>
<keyword evidence="3" id="KW-1185">Reference proteome</keyword>
<feature type="coiled-coil region" evidence="1">
    <location>
        <begin position="1"/>
        <end position="28"/>
    </location>
</feature>
<dbReference type="Gene3D" id="3.40.50.300">
    <property type="entry name" value="P-loop containing nucleotide triphosphate hydrolases"/>
    <property type="match status" value="1"/>
</dbReference>
<feature type="domain" description="TIR" evidence="2">
    <location>
        <begin position="276"/>
        <end position="438"/>
    </location>
</feature>
<dbReference type="InterPro" id="IPR035897">
    <property type="entry name" value="Toll_tir_struct_dom_sf"/>
</dbReference>
<dbReference type="PANTHER" id="PTHR11017:SF587">
    <property type="entry name" value="NB-ARC DOMAIN PROTEIN"/>
    <property type="match status" value="1"/>
</dbReference>
<protein>
    <submittedName>
        <fullName evidence="4">Probable disease resistance protein At1g61190</fullName>
    </submittedName>
</protein>
<dbReference type="InterPro" id="IPR002182">
    <property type="entry name" value="NB-ARC"/>
</dbReference>
<organism evidence="3 4">
    <name type="scientific">Abrus precatorius</name>
    <name type="common">Indian licorice</name>
    <name type="synonym">Glycine abrus</name>
    <dbReference type="NCBI Taxonomy" id="3816"/>
    <lineage>
        <taxon>Eukaryota</taxon>
        <taxon>Viridiplantae</taxon>
        <taxon>Streptophyta</taxon>
        <taxon>Embryophyta</taxon>
        <taxon>Tracheophyta</taxon>
        <taxon>Spermatophyta</taxon>
        <taxon>Magnoliopsida</taxon>
        <taxon>eudicotyledons</taxon>
        <taxon>Gunneridae</taxon>
        <taxon>Pentapetalae</taxon>
        <taxon>rosids</taxon>
        <taxon>fabids</taxon>
        <taxon>Fabales</taxon>
        <taxon>Fabaceae</taxon>
        <taxon>Papilionoideae</taxon>
        <taxon>50 kb inversion clade</taxon>
        <taxon>NPAAA clade</taxon>
        <taxon>indigoferoid/millettioid clade</taxon>
        <taxon>Abreae</taxon>
        <taxon>Abrus</taxon>
    </lineage>
</organism>
<dbReference type="InterPro" id="IPR000157">
    <property type="entry name" value="TIR_dom"/>
</dbReference>
<proteinExistence type="predicted"/>
<dbReference type="GO" id="GO:0007165">
    <property type="term" value="P:signal transduction"/>
    <property type="evidence" value="ECO:0007669"/>
    <property type="project" value="InterPro"/>
</dbReference>
<dbReference type="SMART" id="SM00255">
    <property type="entry name" value="TIR"/>
    <property type="match status" value="1"/>
</dbReference>
<reference evidence="4" key="2">
    <citation type="submission" date="2025-08" db="UniProtKB">
        <authorList>
            <consortium name="RefSeq"/>
        </authorList>
    </citation>
    <scope>IDENTIFICATION</scope>
    <source>
        <tissue evidence="4">Young leaves</tissue>
    </source>
</reference>
<dbReference type="InterPro" id="IPR044974">
    <property type="entry name" value="Disease_R_plants"/>
</dbReference>
<dbReference type="PANTHER" id="PTHR11017">
    <property type="entry name" value="LEUCINE-RICH REPEAT-CONTAINING PROTEIN"/>
    <property type="match status" value="1"/>
</dbReference>
<dbReference type="SUPFAM" id="SSF52540">
    <property type="entry name" value="P-loop containing nucleoside triphosphate hydrolases"/>
    <property type="match status" value="1"/>
</dbReference>
<dbReference type="RefSeq" id="XP_027343022.1">
    <property type="nucleotide sequence ID" value="XM_027487221.1"/>
</dbReference>
<accession>A0A8B8KGS7</accession>
<dbReference type="Gene3D" id="3.40.50.10140">
    <property type="entry name" value="Toll/interleukin-1 receptor homology (TIR) domain"/>
    <property type="match status" value="1"/>
</dbReference>
<dbReference type="Proteomes" id="UP000694853">
    <property type="component" value="Unplaced"/>
</dbReference>
<evidence type="ECO:0000259" key="2">
    <source>
        <dbReference type="PROSITE" id="PS50104"/>
    </source>
</evidence>
<dbReference type="GeneID" id="113855589"/>
<gene>
    <name evidence="4" type="primary">LOC113855589</name>
</gene>
<dbReference type="AlphaFoldDB" id="A0A8B8KGS7"/>
<sequence>MEDAVLNLRRRERMYRQMKDEKDNLILNIQNVMWRIAEAATKTEKVNDVVSEWLNDAHKLIKKVEIWDNPERKFELYDKMLYKIKTQNSKCKFEPFSIPIPTIEYSSSTNFVCLNSTKVASDQLLEALSDKRNHIIELYGDKGSGKTELVKAVGEKAKYLKIFDAILFATVSENPNVSIQDQIVDSMNLKLDKNTEGARAIKIYLKLESKDSILVILDDVREYLELDGIGIPCNGNRCKVLLTTRRQQECIHDDSSSNLLDVARKVALECKGLPSTIKDVGSSLKCKPIKEWEAFSLSSFVREGFKTFMDKDGLEGGNQISRSLIKASRLSIIVFSKNYAYSSWCLDELVTILECMKKKHQEVLPIFYKVVPSDVRHQKNIYGEAMAKHEKAFENDSERVKRWRSALSEASNLSGMHYTTEYEYEFIQMIVESVSNMKNRLYLKSKDIN</sequence>
<name>A0A8B8KGS7_ABRPR</name>
<keyword evidence="1" id="KW-0175">Coiled coil</keyword>
<dbReference type="InterPro" id="IPR027417">
    <property type="entry name" value="P-loop_NTPase"/>
</dbReference>
<dbReference type="GO" id="GO:0043531">
    <property type="term" value="F:ADP binding"/>
    <property type="evidence" value="ECO:0007669"/>
    <property type="project" value="InterPro"/>
</dbReference>
<dbReference type="SUPFAM" id="SSF52200">
    <property type="entry name" value="Toll/Interleukin receptor TIR domain"/>
    <property type="match status" value="1"/>
</dbReference>
<dbReference type="OrthoDB" id="1374130at2759"/>
<dbReference type="KEGG" id="aprc:113855589"/>
<dbReference type="Pfam" id="PF01582">
    <property type="entry name" value="TIR"/>
    <property type="match status" value="1"/>
</dbReference>